<reference evidence="2" key="1">
    <citation type="submission" date="2020-08" db="EMBL/GenBank/DDBJ databases">
        <title>A bifunctional nitrone conjugated secondary metabolite targeting the ribosome.</title>
        <authorList>
            <person name="Limbrick E.M."/>
            <person name="Graf M."/>
            <person name="Derewacz D.K."/>
            <person name="Nguyen F."/>
            <person name="Spraggins J.M."/>
            <person name="Wieland M."/>
            <person name="Ynigez-Gutierrez A.E."/>
            <person name="Reisman B.J."/>
            <person name="Zinshteyn B."/>
            <person name="McCulloch K."/>
            <person name="Iverson T.M."/>
            <person name="Green R."/>
            <person name="Wilson D.N."/>
            <person name="Bachmann B.O."/>
        </authorList>
    </citation>
    <scope>NUCLEOTIDE SEQUENCE</scope>
    <source>
        <strain evidence="2">Africana</strain>
    </source>
</reference>
<protein>
    <submittedName>
        <fullName evidence="2">Uncharacterized protein</fullName>
    </submittedName>
</protein>
<evidence type="ECO:0000313" key="2">
    <source>
        <dbReference type="EMBL" id="QLJ98344.1"/>
    </source>
</evidence>
<dbReference type="AlphaFoldDB" id="A0A7D6C5K0"/>
<evidence type="ECO:0000256" key="1">
    <source>
        <dbReference type="SAM" id="Phobius"/>
    </source>
</evidence>
<accession>A0A7D6C5K0</accession>
<organism evidence="2">
    <name type="scientific">Micromonospora carbonacea</name>
    <dbReference type="NCBI Taxonomy" id="47853"/>
    <lineage>
        <taxon>Bacteria</taxon>
        <taxon>Bacillati</taxon>
        <taxon>Actinomycetota</taxon>
        <taxon>Actinomycetes</taxon>
        <taxon>Micromonosporales</taxon>
        <taxon>Micromonosporaceae</taxon>
        <taxon>Micromonospora</taxon>
    </lineage>
</organism>
<gene>
    <name evidence="2" type="ORF">HZU44_27160</name>
</gene>
<dbReference type="EMBL" id="CP058905">
    <property type="protein sequence ID" value="QLJ98344.1"/>
    <property type="molecule type" value="Genomic_DNA"/>
</dbReference>
<name>A0A7D6C5K0_9ACTN</name>
<feature type="transmembrane region" description="Helical" evidence="1">
    <location>
        <begin position="56"/>
        <end position="77"/>
    </location>
</feature>
<feature type="transmembrane region" description="Helical" evidence="1">
    <location>
        <begin position="89"/>
        <end position="112"/>
    </location>
</feature>
<keyword evidence="1" id="KW-0472">Membrane</keyword>
<feature type="transmembrane region" description="Helical" evidence="1">
    <location>
        <begin position="124"/>
        <end position="157"/>
    </location>
</feature>
<keyword evidence="1" id="KW-0812">Transmembrane</keyword>
<proteinExistence type="predicted"/>
<feature type="transmembrane region" description="Helical" evidence="1">
    <location>
        <begin position="21"/>
        <end position="44"/>
    </location>
</feature>
<sequence length="167" mass="16938">MKLFAGLGHVARYAAGAGLSWLVFPVEAALIYVVLLVASGLFGLDPGGPLAGPTAVLLATVLGTAVTALVTLPAVLFGDLVARRTRSAAAPVTAVIGGMVLLAAYVWGWGIAVQSPPSQTAIVWGLVVALSVLPLLAFLVVTHSAGAVVALITAAVARRDGKPRLRR</sequence>
<keyword evidence="1" id="KW-1133">Transmembrane helix</keyword>